<evidence type="ECO:0000256" key="2">
    <source>
        <dbReference type="ARBA" id="ARBA00023315"/>
    </source>
</evidence>
<evidence type="ECO:0000256" key="1">
    <source>
        <dbReference type="ARBA" id="ARBA00022679"/>
    </source>
</evidence>
<name>A0A845B5D0_9PROT</name>
<dbReference type="AlphaFoldDB" id="A0A845B5D0"/>
<dbReference type="InterPro" id="IPR016181">
    <property type="entry name" value="Acyl_CoA_acyltransferase"/>
</dbReference>
<dbReference type="SUPFAM" id="SSF55729">
    <property type="entry name" value="Acyl-CoA N-acyltransferases (Nat)"/>
    <property type="match status" value="1"/>
</dbReference>
<dbReference type="PROSITE" id="PS51186">
    <property type="entry name" value="GNAT"/>
    <property type="match status" value="1"/>
</dbReference>
<dbReference type="EMBL" id="SNVJ01000002">
    <property type="protein sequence ID" value="MXP62401.1"/>
    <property type="molecule type" value="Genomic_DNA"/>
</dbReference>
<dbReference type="Gene3D" id="3.40.630.30">
    <property type="match status" value="1"/>
</dbReference>
<reference evidence="4 5" key="1">
    <citation type="submission" date="2019-03" db="EMBL/GenBank/DDBJ databases">
        <title>Roseomonas sp. a novel Roseomonas species isolated from Sea whip Gorgonian.</title>
        <authorList>
            <person name="Li F."/>
            <person name="Pan X."/>
            <person name="Huang S."/>
            <person name="Li Z."/>
            <person name="Meng B."/>
        </authorList>
    </citation>
    <scope>NUCLEOTIDE SEQUENCE [LARGE SCALE GENOMIC DNA]</scope>
    <source>
        <strain evidence="4 5">M0104</strain>
    </source>
</reference>
<keyword evidence="1 4" id="KW-0808">Transferase</keyword>
<keyword evidence="5" id="KW-1185">Reference proteome</keyword>
<dbReference type="PANTHER" id="PTHR43072:SF23">
    <property type="entry name" value="UPF0039 PROTEIN C11D3.02C"/>
    <property type="match status" value="1"/>
</dbReference>
<dbReference type="InterPro" id="IPR000182">
    <property type="entry name" value="GNAT_dom"/>
</dbReference>
<evidence type="ECO:0000259" key="3">
    <source>
        <dbReference type="PROSITE" id="PS51186"/>
    </source>
</evidence>
<proteinExistence type="predicted"/>
<dbReference type="Pfam" id="PF00583">
    <property type="entry name" value="Acetyltransf_1"/>
    <property type="match status" value="1"/>
</dbReference>
<sequence length="188" mass="20664">MLAGGLDSHLLSATFPAVTICPAGEGHLAGISAIFNEVVATSTAVYTEQPETLEQRLQWWRQRRARGFPVLVALGCHDSDVLGFASFAEFRGNWPGFRHTVEHSVHIRTDTRGRGVGCALVTALEHEARMLDKHVMVASVDAANAPSLRMHEKLGFQRVALMPQVGCKFGQWLDLVLLQKRLGDTPPR</sequence>
<accession>A0A845B5D0</accession>
<evidence type="ECO:0000313" key="5">
    <source>
        <dbReference type="Proteomes" id="UP000460715"/>
    </source>
</evidence>
<evidence type="ECO:0000313" key="4">
    <source>
        <dbReference type="EMBL" id="MXP62401.1"/>
    </source>
</evidence>
<dbReference type="Proteomes" id="UP000460715">
    <property type="component" value="Unassembled WGS sequence"/>
</dbReference>
<dbReference type="OrthoDB" id="5459937at2"/>
<dbReference type="GO" id="GO:0016747">
    <property type="term" value="F:acyltransferase activity, transferring groups other than amino-acyl groups"/>
    <property type="evidence" value="ECO:0007669"/>
    <property type="project" value="InterPro"/>
</dbReference>
<feature type="domain" description="N-acetyltransferase" evidence="3">
    <location>
        <begin position="18"/>
        <end position="183"/>
    </location>
</feature>
<organism evidence="4 5">
    <name type="scientific">Teichococcus coralli</name>
    <dbReference type="NCBI Taxonomy" id="2545983"/>
    <lineage>
        <taxon>Bacteria</taxon>
        <taxon>Pseudomonadati</taxon>
        <taxon>Pseudomonadota</taxon>
        <taxon>Alphaproteobacteria</taxon>
        <taxon>Acetobacterales</taxon>
        <taxon>Roseomonadaceae</taxon>
        <taxon>Roseomonas</taxon>
    </lineage>
</organism>
<keyword evidence="2" id="KW-0012">Acyltransferase</keyword>
<gene>
    <name evidence="4" type="ORF">E0493_03415</name>
</gene>
<dbReference type="PANTHER" id="PTHR43072">
    <property type="entry name" value="N-ACETYLTRANSFERASE"/>
    <property type="match status" value="1"/>
</dbReference>
<dbReference type="RefSeq" id="WP_160935508.1">
    <property type="nucleotide sequence ID" value="NZ_SNVJ01000002.1"/>
</dbReference>
<comment type="caution">
    <text evidence="4">The sequence shown here is derived from an EMBL/GenBank/DDBJ whole genome shotgun (WGS) entry which is preliminary data.</text>
</comment>
<protein>
    <submittedName>
        <fullName evidence="4">N-acetyltransferase family protein</fullName>
    </submittedName>
</protein>